<dbReference type="NCBIfam" id="NF001679">
    <property type="entry name" value="PRK00440.1"/>
    <property type="match status" value="1"/>
</dbReference>
<dbReference type="InterPro" id="IPR013748">
    <property type="entry name" value="Rep_factorC_C"/>
</dbReference>
<dbReference type="GO" id="GO:0016887">
    <property type="term" value="F:ATP hydrolysis activity"/>
    <property type="evidence" value="ECO:0007669"/>
    <property type="project" value="InterPro"/>
</dbReference>
<comment type="similarity">
    <text evidence="2">Belongs to the activator 1 small subunits family.</text>
</comment>
<keyword evidence="3" id="KW-0235">DNA replication</keyword>
<evidence type="ECO:0000256" key="2">
    <source>
        <dbReference type="ARBA" id="ARBA00005378"/>
    </source>
</evidence>
<dbReference type="Pfam" id="PF08542">
    <property type="entry name" value="Rep_fac_C"/>
    <property type="match status" value="1"/>
</dbReference>
<evidence type="ECO:0000256" key="6">
    <source>
        <dbReference type="ARBA" id="ARBA00023242"/>
    </source>
</evidence>
<evidence type="ECO:0000256" key="7">
    <source>
        <dbReference type="SAM" id="MobiDB-lite"/>
    </source>
</evidence>
<feature type="compositionally biased region" description="Polar residues" evidence="7">
    <location>
        <begin position="1"/>
        <end position="15"/>
    </location>
</feature>
<evidence type="ECO:0000313" key="9">
    <source>
        <dbReference type="EMBL" id="KAK9883079.1"/>
    </source>
</evidence>
<feature type="region of interest" description="Disordered" evidence="7">
    <location>
        <begin position="1"/>
        <end position="23"/>
    </location>
</feature>
<evidence type="ECO:0000256" key="5">
    <source>
        <dbReference type="ARBA" id="ARBA00022840"/>
    </source>
</evidence>
<name>A0AAW1UU49_9CUCU</name>
<dbReference type="Gene3D" id="3.40.50.300">
    <property type="entry name" value="P-loop containing nucleotide triphosphate hydrolases"/>
    <property type="match status" value="1"/>
</dbReference>
<dbReference type="Gene3D" id="1.10.8.60">
    <property type="match status" value="1"/>
</dbReference>
<evidence type="ECO:0000256" key="1">
    <source>
        <dbReference type="ARBA" id="ARBA00004123"/>
    </source>
</evidence>
<evidence type="ECO:0000313" key="10">
    <source>
        <dbReference type="Proteomes" id="UP001431783"/>
    </source>
</evidence>
<dbReference type="InterPro" id="IPR003959">
    <property type="entry name" value="ATPase_AAA_core"/>
</dbReference>
<dbReference type="GO" id="GO:0003689">
    <property type="term" value="F:DNA clamp loader activity"/>
    <property type="evidence" value="ECO:0007669"/>
    <property type="project" value="TreeGrafter"/>
</dbReference>
<evidence type="ECO:0000259" key="8">
    <source>
        <dbReference type="SMART" id="SM00382"/>
    </source>
</evidence>
<dbReference type="PANTHER" id="PTHR11669">
    <property type="entry name" value="REPLICATION FACTOR C / DNA POLYMERASE III GAMMA-TAU SUBUNIT"/>
    <property type="match status" value="1"/>
</dbReference>
<dbReference type="CDD" id="cd18140">
    <property type="entry name" value="HLD_clamp_RFC"/>
    <property type="match status" value="1"/>
</dbReference>
<organism evidence="9 10">
    <name type="scientific">Henosepilachna vigintioctopunctata</name>
    <dbReference type="NCBI Taxonomy" id="420089"/>
    <lineage>
        <taxon>Eukaryota</taxon>
        <taxon>Metazoa</taxon>
        <taxon>Ecdysozoa</taxon>
        <taxon>Arthropoda</taxon>
        <taxon>Hexapoda</taxon>
        <taxon>Insecta</taxon>
        <taxon>Pterygota</taxon>
        <taxon>Neoptera</taxon>
        <taxon>Endopterygota</taxon>
        <taxon>Coleoptera</taxon>
        <taxon>Polyphaga</taxon>
        <taxon>Cucujiformia</taxon>
        <taxon>Coccinelloidea</taxon>
        <taxon>Coccinellidae</taxon>
        <taxon>Epilachninae</taxon>
        <taxon>Epilachnini</taxon>
        <taxon>Henosepilachna</taxon>
    </lineage>
</organism>
<protein>
    <recommendedName>
        <fullName evidence="8">AAA+ ATPase domain-containing protein</fullName>
    </recommendedName>
</protein>
<dbReference type="Gene3D" id="1.20.272.10">
    <property type="match status" value="1"/>
</dbReference>
<dbReference type="InterPro" id="IPR050238">
    <property type="entry name" value="DNA_Rep/Repair_Clamp_Loader"/>
</dbReference>
<gene>
    <name evidence="9" type="ORF">WA026_001281</name>
</gene>
<keyword evidence="10" id="KW-1185">Reference proteome</keyword>
<dbReference type="CDD" id="cd00009">
    <property type="entry name" value="AAA"/>
    <property type="match status" value="1"/>
</dbReference>
<dbReference type="GO" id="GO:0006261">
    <property type="term" value="P:DNA-templated DNA replication"/>
    <property type="evidence" value="ECO:0007669"/>
    <property type="project" value="TreeGrafter"/>
</dbReference>
<dbReference type="SUPFAM" id="SSF52540">
    <property type="entry name" value="P-loop containing nucleoside triphosphate hydrolases"/>
    <property type="match status" value="1"/>
</dbReference>
<dbReference type="GO" id="GO:0006281">
    <property type="term" value="P:DNA repair"/>
    <property type="evidence" value="ECO:0007669"/>
    <property type="project" value="TreeGrafter"/>
</dbReference>
<dbReference type="InterPro" id="IPR047854">
    <property type="entry name" value="RFC_lid"/>
</dbReference>
<accession>A0AAW1UU49</accession>
<dbReference type="GO" id="GO:0005663">
    <property type="term" value="C:DNA replication factor C complex"/>
    <property type="evidence" value="ECO:0007669"/>
    <property type="project" value="TreeGrafter"/>
</dbReference>
<dbReference type="InterPro" id="IPR027417">
    <property type="entry name" value="P-loop_NTPase"/>
</dbReference>
<dbReference type="SUPFAM" id="SSF48019">
    <property type="entry name" value="post-AAA+ oligomerization domain-like"/>
    <property type="match status" value="1"/>
</dbReference>
<evidence type="ECO:0000256" key="4">
    <source>
        <dbReference type="ARBA" id="ARBA00022741"/>
    </source>
</evidence>
<dbReference type="FunFam" id="3.40.50.300:FF:000237">
    <property type="entry name" value="replication factor C subunit 4"/>
    <property type="match status" value="1"/>
</dbReference>
<dbReference type="AlphaFoldDB" id="A0AAW1UU49"/>
<dbReference type="SMART" id="SM00382">
    <property type="entry name" value="AAA"/>
    <property type="match status" value="1"/>
</dbReference>
<proteinExistence type="inferred from homology"/>
<keyword evidence="6" id="KW-0539">Nucleus</keyword>
<reference evidence="9 10" key="1">
    <citation type="submission" date="2023-03" db="EMBL/GenBank/DDBJ databases">
        <title>Genome insight into feeding habits of ladybird beetles.</title>
        <authorList>
            <person name="Li H.-S."/>
            <person name="Huang Y.-H."/>
            <person name="Pang H."/>
        </authorList>
    </citation>
    <scope>NUCLEOTIDE SEQUENCE [LARGE SCALE GENOMIC DNA]</scope>
    <source>
        <strain evidence="9">SYSU_2023b</strain>
        <tissue evidence="9">Whole body</tissue>
    </source>
</reference>
<dbReference type="InterPro" id="IPR008921">
    <property type="entry name" value="DNA_pol3_clamp-load_cplx_C"/>
</dbReference>
<feature type="domain" description="AAA+ ATPase" evidence="8">
    <location>
        <begin position="63"/>
        <end position="197"/>
    </location>
</feature>
<dbReference type="EMBL" id="JARQZJ010000091">
    <property type="protein sequence ID" value="KAK9883079.1"/>
    <property type="molecule type" value="Genomic_DNA"/>
</dbReference>
<dbReference type="GO" id="GO:0003677">
    <property type="term" value="F:DNA binding"/>
    <property type="evidence" value="ECO:0007669"/>
    <property type="project" value="InterPro"/>
</dbReference>
<dbReference type="InterPro" id="IPR003593">
    <property type="entry name" value="AAA+_ATPase"/>
</dbReference>
<keyword evidence="5" id="KW-0067">ATP-binding</keyword>
<evidence type="ECO:0000256" key="3">
    <source>
        <dbReference type="ARBA" id="ARBA00022705"/>
    </source>
</evidence>
<dbReference type="PANTHER" id="PTHR11669:SF20">
    <property type="entry name" value="REPLICATION FACTOR C SUBUNIT 4"/>
    <property type="match status" value="1"/>
</dbReference>
<dbReference type="Pfam" id="PF21960">
    <property type="entry name" value="RCF1-5-like_lid"/>
    <property type="match status" value="1"/>
</dbReference>
<dbReference type="Pfam" id="PF00004">
    <property type="entry name" value="AAA"/>
    <property type="match status" value="1"/>
</dbReference>
<sequence>MQSFLKSGKLGSQSLDKGASSSKITKKSKTVPWVEKYRPQTVNDVVEQNEVVAVLNQCISGADLPNLLFYGPPGTGKTSTILAAAKQLFGDIYRERILELNASDERGIQVIRDKVKTFSQLTASATRPDGKACPPFKIVILDEADSMTHSAQAALRRTMEKETKTTRFCLICNYVSRIIEPLTSRCSKFRFKPLNESMIHERLKLISEKEGINCEDETLKTLVENCGGDMRRAITCLQSCSKLQGSGSPISVNTVLEVTGVIPHNWLLEFVEVCKRKSYMDAVEFVKKFGYEAYSASQFLEQFNCFLVNTGIFSDKQKAMIGEKLGTVNYFVQDGGSEYIQLCSLATSVILACDA</sequence>
<comment type="subcellular location">
    <subcellularLocation>
        <location evidence="1">Nucleus</location>
    </subcellularLocation>
</comment>
<dbReference type="GO" id="GO:0005524">
    <property type="term" value="F:ATP binding"/>
    <property type="evidence" value="ECO:0007669"/>
    <property type="project" value="UniProtKB-KW"/>
</dbReference>
<dbReference type="GO" id="GO:0005634">
    <property type="term" value="C:nucleus"/>
    <property type="evidence" value="ECO:0007669"/>
    <property type="project" value="UniProtKB-SubCell"/>
</dbReference>
<comment type="caution">
    <text evidence="9">The sequence shown here is derived from an EMBL/GenBank/DDBJ whole genome shotgun (WGS) entry which is preliminary data.</text>
</comment>
<keyword evidence="4" id="KW-0547">Nucleotide-binding</keyword>
<dbReference type="Proteomes" id="UP001431783">
    <property type="component" value="Unassembled WGS sequence"/>
</dbReference>